<sequence>MQIISVPSAGKIAIGLMQSMLDETEERRQREQQEKTGQAPDPMAEARAAADRASLRARDKISSALFSVNHVDINTLKAQLYQKLGQAVGVEQTPDMSSFTYGRAIEAAVADLTKKATDELSKTLGLDKLGVTLSTVIEAIQNPYSDSASAVEKALEQEYGGDGLSDRDTAKILQRLEDVAKPKTLAELKLGEKQADPTHVEDAETQAERQKDIAAREVSAKLDSVEAMHKKIAERTKASGTAESDDRINGASGTDMLAFFAAAVEAPDRDEKAVSRPELVANPHTESDPSLSKAEQSDQALLKVEKDRDQDTNGEETVLVSLDEIGLYRLLKPKHDQKQIPATT</sequence>
<dbReference type="RefSeq" id="WP_302074707.1">
    <property type="nucleotide sequence ID" value="NZ_JAUKWQ010000001.1"/>
</dbReference>
<feature type="compositionally biased region" description="Basic and acidic residues" evidence="1">
    <location>
        <begin position="266"/>
        <end position="275"/>
    </location>
</feature>
<evidence type="ECO:0000256" key="1">
    <source>
        <dbReference type="SAM" id="MobiDB-lite"/>
    </source>
</evidence>
<evidence type="ECO:0000313" key="2">
    <source>
        <dbReference type="EMBL" id="MDO1580544.1"/>
    </source>
</evidence>
<reference evidence="2" key="1">
    <citation type="journal article" date="2015" name="Int. J. Syst. Evol. Microbiol.">
        <title>Rhizobium oryzicola sp. nov., potential plant-growth-promoting endophytic bacteria isolated from rice roots.</title>
        <authorList>
            <person name="Zhang X.X."/>
            <person name="Gao J.S."/>
            <person name="Cao Y.H."/>
            <person name="Sheirdil R.A."/>
            <person name="Wang X.C."/>
            <person name="Zhang L."/>
        </authorList>
    </citation>
    <scope>NUCLEOTIDE SEQUENCE</scope>
    <source>
        <strain evidence="2">05753</strain>
    </source>
</reference>
<feature type="region of interest" description="Disordered" evidence="1">
    <location>
        <begin position="266"/>
        <end position="315"/>
    </location>
</feature>
<feature type="region of interest" description="Disordered" evidence="1">
    <location>
        <begin position="23"/>
        <end position="45"/>
    </location>
</feature>
<evidence type="ECO:0000313" key="3">
    <source>
        <dbReference type="Proteomes" id="UP001169006"/>
    </source>
</evidence>
<dbReference type="EMBL" id="JAUKWQ010000001">
    <property type="protein sequence ID" value="MDO1580544.1"/>
    <property type="molecule type" value="Genomic_DNA"/>
</dbReference>
<name>A0ABT8SPW2_9HYPH</name>
<gene>
    <name evidence="2" type="ORF">Q2T52_00395</name>
</gene>
<dbReference type="Proteomes" id="UP001169006">
    <property type="component" value="Unassembled WGS sequence"/>
</dbReference>
<proteinExistence type="predicted"/>
<feature type="region of interest" description="Disordered" evidence="1">
    <location>
        <begin position="189"/>
        <end position="212"/>
    </location>
</feature>
<evidence type="ECO:0008006" key="4">
    <source>
        <dbReference type="Google" id="ProtNLM"/>
    </source>
</evidence>
<feature type="compositionally biased region" description="Polar residues" evidence="1">
    <location>
        <begin position="288"/>
        <end position="299"/>
    </location>
</feature>
<protein>
    <recommendedName>
        <fullName evidence="4">DUF3102 domain-containing protein</fullName>
    </recommendedName>
</protein>
<feature type="compositionally biased region" description="Basic and acidic residues" evidence="1">
    <location>
        <begin position="25"/>
        <end position="34"/>
    </location>
</feature>
<reference evidence="2" key="2">
    <citation type="submission" date="2023-07" db="EMBL/GenBank/DDBJ databases">
        <authorList>
            <person name="Sun H."/>
        </authorList>
    </citation>
    <scope>NUCLEOTIDE SEQUENCE</scope>
    <source>
        <strain evidence="2">05753</strain>
    </source>
</reference>
<organism evidence="2 3">
    <name type="scientific">Rhizobium oryzicola</name>
    <dbReference type="NCBI Taxonomy" id="1232668"/>
    <lineage>
        <taxon>Bacteria</taxon>
        <taxon>Pseudomonadati</taxon>
        <taxon>Pseudomonadota</taxon>
        <taxon>Alphaproteobacteria</taxon>
        <taxon>Hyphomicrobiales</taxon>
        <taxon>Rhizobiaceae</taxon>
        <taxon>Rhizobium/Agrobacterium group</taxon>
        <taxon>Rhizobium</taxon>
    </lineage>
</organism>
<accession>A0ABT8SPW2</accession>
<keyword evidence="3" id="KW-1185">Reference proteome</keyword>
<comment type="caution">
    <text evidence="2">The sequence shown here is derived from an EMBL/GenBank/DDBJ whole genome shotgun (WGS) entry which is preliminary data.</text>
</comment>